<evidence type="ECO:0000313" key="9">
    <source>
        <dbReference type="EMBL" id="KAJ3517736.1"/>
    </source>
</evidence>
<evidence type="ECO:0000256" key="8">
    <source>
        <dbReference type="RuleBase" id="RU361193"/>
    </source>
</evidence>
<evidence type="ECO:0000256" key="7">
    <source>
        <dbReference type="PIRSR" id="PIRSR601382-3"/>
    </source>
</evidence>
<evidence type="ECO:0000256" key="1">
    <source>
        <dbReference type="ARBA" id="ARBA00001913"/>
    </source>
</evidence>
<evidence type="ECO:0000256" key="6">
    <source>
        <dbReference type="PIRSR" id="PIRSR601382-2"/>
    </source>
</evidence>
<dbReference type="GO" id="GO:0036503">
    <property type="term" value="P:ERAD pathway"/>
    <property type="evidence" value="ECO:0007669"/>
    <property type="project" value="UniProtKB-ARBA"/>
</dbReference>
<dbReference type="EC" id="3.2.1.-" evidence="8"/>
<dbReference type="InterPro" id="IPR012341">
    <property type="entry name" value="6hp_glycosidase-like_sf"/>
</dbReference>
<dbReference type="GO" id="GO:0005975">
    <property type="term" value="P:carbohydrate metabolic process"/>
    <property type="evidence" value="ECO:0007669"/>
    <property type="project" value="InterPro"/>
</dbReference>
<comment type="pathway">
    <text evidence="2">Protein modification; protein glycosylation.</text>
</comment>
<evidence type="ECO:0000256" key="3">
    <source>
        <dbReference type="ARBA" id="ARBA00007658"/>
    </source>
</evidence>
<dbReference type="InterPro" id="IPR001382">
    <property type="entry name" value="Glyco_hydro_47"/>
</dbReference>
<comment type="cofactor">
    <cofactor evidence="1 6">
        <name>Ca(2+)</name>
        <dbReference type="ChEBI" id="CHEBI:29108"/>
    </cofactor>
</comment>
<gene>
    <name evidence="9" type="ORF">NLJ89_g293</name>
</gene>
<keyword evidence="8" id="KW-0326">Glycosidase</keyword>
<accession>A0A9W8N242</accession>
<dbReference type="Pfam" id="PF01532">
    <property type="entry name" value="Glyco_hydro_47"/>
    <property type="match status" value="1"/>
</dbReference>
<evidence type="ECO:0000313" key="10">
    <source>
        <dbReference type="Proteomes" id="UP001148786"/>
    </source>
</evidence>
<proteinExistence type="inferred from homology"/>
<dbReference type="GO" id="GO:0005783">
    <property type="term" value="C:endoplasmic reticulum"/>
    <property type="evidence" value="ECO:0007669"/>
    <property type="project" value="TreeGrafter"/>
</dbReference>
<feature type="binding site" evidence="6">
    <location>
        <position position="335"/>
    </location>
    <ligand>
        <name>Ca(2+)</name>
        <dbReference type="ChEBI" id="CHEBI:29108"/>
    </ligand>
</feature>
<reference evidence="9" key="1">
    <citation type="submission" date="2022-07" db="EMBL/GenBank/DDBJ databases">
        <title>Genome Sequence of Agrocybe chaxingu.</title>
        <authorList>
            <person name="Buettner E."/>
        </authorList>
    </citation>
    <scope>NUCLEOTIDE SEQUENCE</scope>
    <source>
        <strain evidence="9">MP-N11</strain>
    </source>
</reference>
<keyword evidence="4 8" id="KW-0378">Hydrolase</keyword>
<keyword evidence="6" id="KW-0479">Metal-binding</keyword>
<dbReference type="GO" id="GO:0005509">
    <property type="term" value="F:calcium ion binding"/>
    <property type="evidence" value="ECO:0007669"/>
    <property type="project" value="InterPro"/>
</dbReference>
<evidence type="ECO:0000256" key="5">
    <source>
        <dbReference type="ARBA" id="ARBA00023157"/>
    </source>
</evidence>
<dbReference type="InterPro" id="IPR050749">
    <property type="entry name" value="Glycosyl_Hydrolase_47"/>
</dbReference>
<dbReference type="EMBL" id="JANKHO010000011">
    <property type="protein sequence ID" value="KAJ3517736.1"/>
    <property type="molecule type" value="Genomic_DNA"/>
</dbReference>
<comment type="similarity">
    <text evidence="3 8">Belongs to the glycosyl hydrolase 47 family.</text>
</comment>
<name>A0A9W8N242_9AGAR</name>
<evidence type="ECO:0000256" key="4">
    <source>
        <dbReference type="ARBA" id="ARBA00022801"/>
    </source>
</evidence>
<comment type="caution">
    <text evidence="9">The sequence shown here is derived from an EMBL/GenBank/DDBJ whole genome shotgun (WGS) entry which is preliminary data.</text>
</comment>
<organism evidence="9 10">
    <name type="scientific">Agrocybe chaxingu</name>
    <dbReference type="NCBI Taxonomy" id="84603"/>
    <lineage>
        <taxon>Eukaryota</taxon>
        <taxon>Fungi</taxon>
        <taxon>Dikarya</taxon>
        <taxon>Basidiomycota</taxon>
        <taxon>Agaricomycotina</taxon>
        <taxon>Agaricomycetes</taxon>
        <taxon>Agaricomycetidae</taxon>
        <taxon>Agaricales</taxon>
        <taxon>Agaricineae</taxon>
        <taxon>Strophariaceae</taxon>
        <taxon>Agrocybe</taxon>
    </lineage>
</organism>
<dbReference type="AlphaFoldDB" id="A0A9W8N242"/>
<dbReference type="Proteomes" id="UP001148786">
    <property type="component" value="Unassembled WGS sequence"/>
</dbReference>
<dbReference type="OrthoDB" id="8118055at2759"/>
<dbReference type="SUPFAM" id="SSF48225">
    <property type="entry name" value="Seven-hairpin glycosidases"/>
    <property type="match status" value="1"/>
</dbReference>
<keyword evidence="10" id="KW-1185">Reference proteome</keyword>
<dbReference type="PANTHER" id="PTHR11742">
    <property type="entry name" value="MANNOSYL-OLIGOSACCHARIDE ALPHA-1,2-MANNOSIDASE-RELATED"/>
    <property type="match status" value="1"/>
</dbReference>
<dbReference type="GO" id="GO:0004571">
    <property type="term" value="F:mannosyl-oligosaccharide 1,2-alpha-mannosidase activity"/>
    <property type="evidence" value="ECO:0007669"/>
    <property type="project" value="InterPro"/>
</dbReference>
<dbReference type="Gene3D" id="1.50.10.10">
    <property type="match status" value="1"/>
</dbReference>
<dbReference type="GO" id="GO:0016020">
    <property type="term" value="C:membrane"/>
    <property type="evidence" value="ECO:0007669"/>
    <property type="project" value="InterPro"/>
</dbReference>
<feature type="disulfide bond" evidence="7">
    <location>
        <begin position="134"/>
        <end position="170"/>
    </location>
</feature>
<dbReference type="PRINTS" id="PR00747">
    <property type="entry name" value="GLYHDRLASE47"/>
</dbReference>
<dbReference type="InterPro" id="IPR036026">
    <property type="entry name" value="Seven-hairpin_glycosidases"/>
</dbReference>
<keyword evidence="5 7" id="KW-1015">Disulfide bond</keyword>
<evidence type="ECO:0000256" key="2">
    <source>
        <dbReference type="ARBA" id="ARBA00004922"/>
    </source>
</evidence>
<keyword evidence="6" id="KW-0106">Calcium</keyword>
<sequence length="357" mass="41400">MEGKAELLLTTVLTGQLEFRFLAHATGRADYFLKVEAVMKSIERHSVALDALPSKWDSNTAHYSVGEHSHTALHTLLKQWVLTAKSDRRSLDLYLKYTNYIIHNLLFITQKRRLLYVTDIDNGQVTHRFEHLSCSLPGLLALGIHNLGISLPLRDRELHLWAAQGLAYTCWVTYADQMSGLGPEEVQMEAWLGPEGEQFGRWMQHVEEWEARGKKGTGPPGTKQSEKYESSVQEREYVPLRPWYLLKAELIESCYMLWKTTKNGIWRERGWSIFEAIERQAKTEYGYAGILQVDQIPTPLKDEMPSYFLGETLKYLYLLFTNEDPIPLNSWVFNTKGHPLPVFKWSDWEKQDYNIKT</sequence>
<protein>
    <recommendedName>
        <fullName evidence="8">alpha-1,2-Mannosidase</fullName>
        <ecNumber evidence="8">3.2.1.-</ecNumber>
    </recommendedName>
</protein>